<dbReference type="PROSITE" id="PS50888">
    <property type="entry name" value="BHLH"/>
    <property type="match status" value="1"/>
</dbReference>
<evidence type="ECO:0000313" key="8">
    <source>
        <dbReference type="EMBL" id="SSW97505.1"/>
    </source>
</evidence>
<dbReference type="SMART" id="SM00511">
    <property type="entry name" value="ORANGE"/>
    <property type="match status" value="1"/>
</dbReference>
<evidence type="ECO:0000259" key="7">
    <source>
        <dbReference type="PROSITE" id="PS51054"/>
    </source>
</evidence>
<evidence type="ECO:0000256" key="4">
    <source>
        <dbReference type="ARBA" id="ARBA00023163"/>
    </source>
</evidence>
<dbReference type="Pfam" id="PF07527">
    <property type="entry name" value="Hairy_orange"/>
    <property type="match status" value="1"/>
</dbReference>
<evidence type="ECO:0000313" key="9">
    <source>
        <dbReference type="EMBL" id="SSX17891.1"/>
    </source>
</evidence>
<dbReference type="InterPro" id="IPR003650">
    <property type="entry name" value="Orange_dom"/>
</dbReference>
<feature type="domain" description="Orange" evidence="7">
    <location>
        <begin position="99"/>
        <end position="129"/>
    </location>
</feature>
<dbReference type="Pfam" id="PF00010">
    <property type="entry name" value="HLH"/>
    <property type="match status" value="1"/>
</dbReference>
<dbReference type="SMART" id="SM00353">
    <property type="entry name" value="HLH"/>
    <property type="match status" value="1"/>
</dbReference>
<dbReference type="GO" id="GO:0006355">
    <property type="term" value="P:regulation of DNA-templated transcription"/>
    <property type="evidence" value="ECO:0007669"/>
    <property type="project" value="InterPro"/>
</dbReference>
<dbReference type="SUPFAM" id="SSF158457">
    <property type="entry name" value="Orange domain-like"/>
    <property type="match status" value="1"/>
</dbReference>
<protein>
    <submittedName>
        <fullName evidence="8">CSON005255 protein</fullName>
    </submittedName>
</protein>
<dbReference type="AlphaFoldDB" id="A0A336K281"/>
<keyword evidence="2" id="KW-0805">Transcription regulation</keyword>
<organism evidence="8">
    <name type="scientific">Culicoides sonorensis</name>
    <name type="common">Biting midge</name>
    <dbReference type="NCBI Taxonomy" id="179676"/>
    <lineage>
        <taxon>Eukaryota</taxon>
        <taxon>Metazoa</taxon>
        <taxon>Ecdysozoa</taxon>
        <taxon>Arthropoda</taxon>
        <taxon>Hexapoda</taxon>
        <taxon>Insecta</taxon>
        <taxon>Pterygota</taxon>
        <taxon>Neoptera</taxon>
        <taxon>Endopterygota</taxon>
        <taxon>Diptera</taxon>
        <taxon>Nematocera</taxon>
        <taxon>Chironomoidea</taxon>
        <taxon>Ceratopogonidae</taxon>
        <taxon>Ceratopogoninae</taxon>
        <taxon>Culicoides</taxon>
        <taxon>Monoculicoides</taxon>
    </lineage>
</organism>
<dbReference type="Gene3D" id="6.10.250.980">
    <property type="match status" value="1"/>
</dbReference>
<dbReference type="GO" id="GO:0005634">
    <property type="term" value="C:nucleus"/>
    <property type="evidence" value="ECO:0007669"/>
    <property type="project" value="UniProtKB-SubCell"/>
</dbReference>
<keyword evidence="5" id="KW-0539">Nucleus</keyword>
<dbReference type="EMBL" id="UFQT01000020">
    <property type="protein sequence ID" value="SSX17891.1"/>
    <property type="molecule type" value="Genomic_DNA"/>
</dbReference>
<proteinExistence type="predicted"/>
<feature type="domain" description="BHLH" evidence="6">
    <location>
        <begin position="23"/>
        <end position="81"/>
    </location>
</feature>
<dbReference type="InterPro" id="IPR011598">
    <property type="entry name" value="bHLH_dom"/>
</dbReference>
<evidence type="ECO:0000256" key="2">
    <source>
        <dbReference type="ARBA" id="ARBA00023015"/>
    </source>
</evidence>
<keyword evidence="3" id="KW-0238">DNA-binding</keyword>
<comment type="subcellular location">
    <subcellularLocation>
        <location evidence="1">Nucleus</location>
    </subcellularLocation>
</comment>
<evidence type="ECO:0000256" key="3">
    <source>
        <dbReference type="ARBA" id="ARBA00023125"/>
    </source>
</evidence>
<sequence>MAPSVVIMAQEHMSEPVSRTYQYRKVMKPMLERKRRARINRCLDELKELMTGALQNNDGENVTKLEKADILELTVRYLHGLKRKNRLYAVGNVDYTDRFKAGFKHCAIEVSQFLNKIDQNANVHLMRHLSDCIQRVDILSPSQIHMNRVASPNISDTQTIPFPTVETKNNLNALKGDTSFNLDNSLHQKISSSKMENVIPERAMYKINNYVPDYRPVLIVNKGSYSTKEESHSGDVWRPW</sequence>
<dbReference type="InterPro" id="IPR050370">
    <property type="entry name" value="HES_HEY"/>
</dbReference>
<dbReference type="GO" id="GO:0003677">
    <property type="term" value="F:DNA binding"/>
    <property type="evidence" value="ECO:0007669"/>
    <property type="project" value="UniProtKB-KW"/>
</dbReference>
<dbReference type="GO" id="GO:0046983">
    <property type="term" value="F:protein dimerization activity"/>
    <property type="evidence" value="ECO:0007669"/>
    <property type="project" value="InterPro"/>
</dbReference>
<dbReference type="PROSITE" id="PS51054">
    <property type="entry name" value="ORANGE"/>
    <property type="match status" value="1"/>
</dbReference>
<dbReference type="PANTHER" id="PTHR10985">
    <property type="entry name" value="BASIC HELIX-LOOP-HELIX TRANSCRIPTION FACTOR, HES-RELATED"/>
    <property type="match status" value="1"/>
</dbReference>
<dbReference type="CDD" id="cd19741">
    <property type="entry name" value="bHLH-O_ESMB_like"/>
    <property type="match status" value="1"/>
</dbReference>
<evidence type="ECO:0000256" key="1">
    <source>
        <dbReference type="ARBA" id="ARBA00004123"/>
    </source>
</evidence>
<dbReference type="VEuPathDB" id="VectorBase:CSON005255"/>
<dbReference type="FunFam" id="4.10.280.10:FF:000072">
    <property type="entry name" value="enhancer of split mgamma protein-like"/>
    <property type="match status" value="1"/>
</dbReference>
<name>A0A336K281_CULSO</name>
<dbReference type="SUPFAM" id="SSF47459">
    <property type="entry name" value="HLH, helix-loop-helix DNA-binding domain"/>
    <property type="match status" value="1"/>
</dbReference>
<gene>
    <name evidence="8" type="primary">CSON005255</name>
</gene>
<reference evidence="8" key="1">
    <citation type="submission" date="2018-04" db="EMBL/GenBank/DDBJ databases">
        <authorList>
            <person name="Go L.Y."/>
            <person name="Mitchell J.A."/>
        </authorList>
    </citation>
    <scope>NUCLEOTIDE SEQUENCE</scope>
    <source>
        <tissue evidence="8">Whole organism</tissue>
    </source>
</reference>
<dbReference type="InterPro" id="IPR036638">
    <property type="entry name" value="HLH_DNA-bd_sf"/>
</dbReference>
<keyword evidence="4" id="KW-0804">Transcription</keyword>
<evidence type="ECO:0000259" key="6">
    <source>
        <dbReference type="PROSITE" id="PS50888"/>
    </source>
</evidence>
<reference evidence="9" key="2">
    <citation type="submission" date="2018-07" db="EMBL/GenBank/DDBJ databases">
        <authorList>
            <person name="Quirk P.G."/>
            <person name="Krulwich T.A."/>
        </authorList>
    </citation>
    <scope>NUCLEOTIDE SEQUENCE</scope>
</reference>
<accession>A0A336K281</accession>
<dbReference type="EMBL" id="UFQS01000020">
    <property type="protein sequence ID" value="SSW97505.1"/>
    <property type="molecule type" value="Genomic_DNA"/>
</dbReference>
<evidence type="ECO:0000256" key="5">
    <source>
        <dbReference type="ARBA" id="ARBA00023242"/>
    </source>
</evidence>
<dbReference type="Gene3D" id="4.10.280.10">
    <property type="entry name" value="Helix-loop-helix DNA-binding domain"/>
    <property type="match status" value="1"/>
</dbReference>